<keyword evidence="2" id="KW-1185">Reference proteome</keyword>
<feature type="non-terminal residue" evidence="1">
    <location>
        <position position="1"/>
    </location>
</feature>
<dbReference type="EMBL" id="JASJQH010012698">
    <property type="protein sequence ID" value="KAK9659862.1"/>
    <property type="molecule type" value="Genomic_DNA"/>
</dbReference>
<proteinExistence type="predicted"/>
<protein>
    <submittedName>
        <fullName evidence="1">Uncharacterized protein</fullName>
    </submittedName>
</protein>
<name>A0ABR2VJ26_9FUNG</name>
<dbReference type="Proteomes" id="UP001479436">
    <property type="component" value="Unassembled WGS sequence"/>
</dbReference>
<evidence type="ECO:0000313" key="1">
    <source>
        <dbReference type="EMBL" id="KAK9659862.1"/>
    </source>
</evidence>
<accession>A0ABR2VJ26</accession>
<gene>
    <name evidence="1" type="ORF">K7432_018372</name>
</gene>
<organism evidence="1 2">
    <name type="scientific">Basidiobolus ranarum</name>
    <dbReference type="NCBI Taxonomy" id="34480"/>
    <lineage>
        <taxon>Eukaryota</taxon>
        <taxon>Fungi</taxon>
        <taxon>Fungi incertae sedis</taxon>
        <taxon>Zoopagomycota</taxon>
        <taxon>Entomophthoromycotina</taxon>
        <taxon>Basidiobolomycetes</taxon>
        <taxon>Basidiobolales</taxon>
        <taxon>Basidiobolaceae</taxon>
        <taxon>Basidiobolus</taxon>
    </lineage>
</organism>
<comment type="caution">
    <text evidence="1">The sequence shown here is derived from an EMBL/GenBank/DDBJ whole genome shotgun (WGS) entry which is preliminary data.</text>
</comment>
<sequence>DDREAASFKETSFAAGVHGVEDNTVLVVGTTLPTNPQNTSTLGVAFRVRV</sequence>
<reference evidence="1 2" key="1">
    <citation type="submission" date="2023-04" db="EMBL/GenBank/DDBJ databases">
        <title>Genome of Basidiobolus ranarum AG-B5.</title>
        <authorList>
            <person name="Stajich J.E."/>
            <person name="Carter-House D."/>
            <person name="Gryganskyi A."/>
        </authorList>
    </citation>
    <scope>NUCLEOTIDE SEQUENCE [LARGE SCALE GENOMIC DNA]</scope>
    <source>
        <strain evidence="1 2">AG-B5</strain>
    </source>
</reference>
<evidence type="ECO:0000313" key="2">
    <source>
        <dbReference type="Proteomes" id="UP001479436"/>
    </source>
</evidence>